<dbReference type="InterPro" id="IPR036397">
    <property type="entry name" value="RNaseH_sf"/>
</dbReference>
<feature type="domain" description="RNase H type-1" evidence="7">
    <location>
        <begin position="16"/>
        <end position="109"/>
    </location>
</feature>
<reference evidence="8 9" key="1">
    <citation type="submission" date="2019-09" db="EMBL/GenBank/DDBJ databases">
        <title>Bird 10,000 Genomes (B10K) Project - Family phase.</title>
        <authorList>
            <person name="Zhang G."/>
        </authorList>
    </citation>
    <scope>NUCLEOTIDE SEQUENCE [LARGE SCALE GENOMIC DNA]</scope>
    <source>
        <strain evidence="8">B10K-DU-028-75</strain>
        <tissue evidence="8">Mixed tissue sample</tissue>
    </source>
</reference>
<comment type="caution">
    <text evidence="8">The sequence shown here is derived from an EMBL/GenBank/DDBJ whole genome shotgun (WGS) entry which is preliminary data.</text>
</comment>
<feature type="non-terminal residue" evidence="8">
    <location>
        <position position="1"/>
    </location>
</feature>
<dbReference type="EMBL" id="VZRK01001182">
    <property type="protein sequence ID" value="NWU88046.1"/>
    <property type="molecule type" value="Genomic_DNA"/>
</dbReference>
<keyword evidence="4" id="KW-0255">Endonuclease</keyword>
<dbReference type="Gene3D" id="3.30.420.10">
    <property type="entry name" value="Ribonuclease H-like superfamily/Ribonuclease H"/>
    <property type="match status" value="1"/>
</dbReference>
<evidence type="ECO:0000256" key="5">
    <source>
        <dbReference type="ARBA" id="ARBA00022801"/>
    </source>
</evidence>
<dbReference type="Pfam" id="PF00075">
    <property type="entry name" value="RNase_H"/>
    <property type="match status" value="1"/>
</dbReference>
<sequence length="109" mass="12448">RMQEWIPLPKLSLQPLREAVTVFTDAGRRSRRAAAVWHNGTRWCQHLLDAEEADSLQTLELFAVVLALCIWQDTPVNIVTDSMYVAGVAQQIESACIKELQNQRLYQLL</sequence>
<keyword evidence="3" id="KW-0540">Nuclease</keyword>
<dbReference type="GO" id="GO:0035613">
    <property type="term" value="F:RNA stem-loop binding"/>
    <property type="evidence" value="ECO:0007669"/>
    <property type="project" value="TreeGrafter"/>
</dbReference>
<dbReference type="Proteomes" id="UP000550309">
    <property type="component" value="Unassembled WGS sequence"/>
</dbReference>
<dbReference type="PANTHER" id="PTHR41694">
    <property type="entry name" value="ENDOGENOUS RETROVIRUS GROUP K MEMBER POL PROTEIN"/>
    <property type="match status" value="1"/>
</dbReference>
<keyword evidence="9" id="KW-1185">Reference proteome</keyword>
<dbReference type="PROSITE" id="PS50879">
    <property type="entry name" value="RNASE_H_1"/>
    <property type="match status" value="1"/>
</dbReference>
<dbReference type="AlphaFoldDB" id="A0A7K6AGC3"/>
<dbReference type="OrthoDB" id="9395371at2759"/>
<evidence type="ECO:0000256" key="1">
    <source>
        <dbReference type="ARBA" id="ARBA00022679"/>
    </source>
</evidence>
<evidence type="ECO:0000259" key="7">
    <source>
        <dbReference type="PROSITE" id="PS50879"/>
    </source>
</evidence>
<keyword evidence="2" id="KW-0548">Nucleotidyltransferase</keyword>
<accession>A0A7K6AGC3</accession>
<dbReference type="InterPro" id="IPR012337">
    <property type="entry name" value="RNaseH-like_sf"/>
</dbReference>
<dbReference type="InterPro" id="IPR002156">
    <property type="entry name" value="RNaseH_domain"/>
</dbReference>
<keyword evidence="6" id="KW-0695">RNA-directed DNA polymerase</keyword>
<keyword evidence="5" id="KW-0378">Hydrolase</keyword>
<protein>
    <submittedName>
        <fullName evidence="8">POK19 protein</fullName>
    </submittedName>
</protein>
<evidence type="ECO:0000313" key="8">
    <source>
        <dbReference type="EMBL" id="NWU88046.1"/>
    </source>
</evidence>
<dbReference type="PANTHER" id="PTHR41694:SF3">
    <property type="entry name" value="RNA-DIRECTED DNA POLYMERASE-RELATED"/>
    <property type="match status" value="1"/>
</dbReference>
<dbReference type="GO" id="GO:0004523">
    <property type="term" value="F:RNA-DNA hybrid ribonuclease activity"/>
    <property type="evidence" value="ECO:0007669"/>
    <property type="project" value="InterPro"/>
</dbReference>
<organism evidence="8 9">
    <name type="scientific">Onychorhynchus coronatus</name>
    <name type="common">Royal flycatcher</name>
    <dbReference type="NCBI Taxonomy" id="360224"/>
    <lineage>
        <taxon>Eukaryota</taxon>
        <taxon>Metazoa</taxon>
        <taxon>Chordata</taxon>
        <taxon>Craniata</taxon>
        <taxon>Vertebrata</taxon>
        <taxon>Euteleostomi</taxon>
        <taxon>Archelosauria</taxon>
        <taxon>Archosauria</taxon>
        <taxon>Dinosauria</taxon>
        <taxon>Saurischia</taxon>
        <taxon>Theropoda</taxon>
        <taxon>Coelurosauria</taxon>
        <taxon>Aves</taxon>
        <taxon>Neognathae</taxon>
        <taxon>Neoaves</taxon>
        <taxon>Telluraves</taxon>
        <taxon>Australaves</taxon>
        <taxon>Passeriformes</taxon>
        <taxon>Tyrannidae</taxon>
        <taxon>Onychorhynchus</taxon>
    </lineage>
</organism>
<evidence type="ECO:0000313" key="9">
    <source>
        <dbReference type="Proteomes" id="UP000550309"/>
    </source>
</evidence>
<evidence type="ECO:0000256" key="6">
    <source>
        <dbReference type="ARBA" id="ARBA00022918"/>
    </source>
</evidence>
<dbReference type="GO" id="GO:0003964">
    <property type="term" value="F:RNA-directed DNA polymerase activity"/>
    <property type="evidence" value="ECO:0007669"/>
    <property type="project" value="UniProtKB-KW"/>
</dbReference>
<dbReference type="SUPFAM" id="SSF53098">
    <property type="entry name" value="Ribonuclease H-like"/>
    <property type="match status" value="1"/>
</dbReference>
<proteinExistence type="predicted"/>
<evidence type="ECO:0000256" key="3">
    <source>
        <dbReference type="ARBA" id="ARBA00022722"/>
    </source>
</evidence>
<name>A0A7K6AGC3_ONYCO</name>
<evidence type="ECO:0000256" key="4">
    <source>
        <dbReference type="ARBA" id="ARBA00022759"/>
    </source>
</evidence>
<keyword evidence="1" id="KW-0808">Transferase</keyword>
<gene>
    <name evidence="8" type="primary">Ervk19_3</name>
    <name evidence="8" type="ORF">ONYCOR_R15444</name>
</gene>
<evidence type="ECO:0000256" key="2">
    <source>
        <dbReference type="ARBA" id="ARBA00022695"/>
    </source>
</evidence>
<feature type="non-terminal residue" evidence="8">
    <location>
        <position position="109"/>
    </location>
</feature>